<evidence type="ECO:0000259" key="8">
    <source>
        <dbReference type="PROSITE" id="PS51379"/>
    </source>
</evidence>
<sequence length="249" mass="28079">MQIKIDGDYYEAKMGEFILDVTRRNSIKIPTLCHNPALPGLASCRLCIVEVIDERGSKIVTSCIYPIKKKIEVKTNSEKIIKMRKTIIKLLAARSPGNQAIRELVEEYKVNTDVFAGIFQKDECILCGLCVKACDEIGTGAIVTVNRGIIKKVSTPYDEASEDCIGCGACSEICPTDAIPIEERNGIRTIWNKDFQLLKCLKCGKYFSTKEEFEYINKKLGNEDCELICKDCKRKILAKEFKEIFKGIR</sequence>
<dbReference type="AlphaFoldDB" id="A0A1T5MAF4"/>
<dbReference type="InterPro" id="IPR001041">
    <property type="entry name" value="2Fe-2S_ferredoxin-type"/>
</dbReference>
<dbReference type="EMBL" id="FUZT01000012">
    <property type="protein sequence ID" value="SKC84818.1"/>
    <property type="molecule type" value="Genomic_DNA"/>
</dbReference>
<dbReference type="InterPro" id="IPR017896">
    <property type="entry name" value="4Fe4S_Fe-S-bd"/>
</dbReference>
<feature type="domain" description="4Fe-4S ferredoxin-type" evidence="8">
    <location>
        <begin position="153"/>
        <end position="184"/>
    </location>
</feature>
<keyword evidence="5" id="KW-0408">Iron</keyword>
<dbReference type="GO" id="GO:0051539">
    <property type="term" value="F:4 iron, 4 sulfur cluster binding"/>
    <property type="evidence" value="ECO:0007669"/>
    <property type="project" value="UniProtKB-KW"/>
</dbReference>
<dbReference type="SUPFAM" id="SSF54292">
    <property type="entry name" value="2Fe-2S ferredoxin-like"/>
    <property type="match status" value="1"/>
</dbReference>
<dbReference type="STRING" id="36842.SAMN02194393_04241"/>
<dbReference type="PROSITE" id="PS51085">
    <property type="entry name" value="2FE2S_FER_2"/>
    <property type="match status" value="1"/>
</dbReference>
<evidence type="ECO:0000313" key="10">
    <source>
        <dbReference type="Proteomes" id="UP000190285"/>
    </source>
</evidence>
<dbReference type="PROSITE" id="PS51379">
    <property type="entry name" value="4FE4S_FER_2"/>
    <property type="match status" value="2"/>
</dbReference>
<dbReference type="Gene3D" id="3.10.20.740">
    <property type="match status" value="1"/>
</dbReference>
<evidence type="ECO:0000256" key="6">
    <source>
        <dbReference type="ARBA" id="ARBA00023014"/>
    </source>
</evidence>
<evidence type="ECO:0000256" key="2">
    <source>
        <dbReference type="ARBA" id="ARBA00013529"/>
    </source>
</evidence>
<evidence type="ECO:0000256" key="4">
    <source>
        <dbReference type="ARBA" id="ARBA00022723"/>
    </source>
</evidence>
<comment type="function">
    <text evidence="1">Ferredoxins are iron-sulfur proteins that transfer electrons in a wide variety of metabolic reactions.</text>
</comment>
<dbReference type="OrthoDB" id="9803192at2"/>
<dbReference type="Pfam" id="PF13510">
    <property type="entry name" value="Fer2_4"/>
    <property type="match status" value="1"/>
</dbReference>
<dbReference type="Gene3D" id="3.30.70.20">
    <property type="match status" value="1"/>
</dbReference>
<feature type="domain" description="4Fe-4S ferredoxin-type" evidence="8">
    <location>
        <begin position="115"/>
        <end position="147"/>
    </location>
</feature>
<dbReference type="InterPro" id="IPR050157">
    <property type="entry name" value="PSI_iron-sulfur_center"/>
</dbReference>
<gene>
    <name evidence="9" type="ORF">SAMN02194393_04241</name>
</gene>
<dbReference type="Proteomes" id="UP000190285">
    <property type="component" value="Unassembled WGS sequence"/>
</dbReference>
<dbReference type="InterPro" id="IPR036010">
    <property type="entry name" value="2Fe-2S_ferredoxin-like_sf"/>
</dbReference>
<accession>A0A1T5MAF4</accession>
<dbReference type="RefSeq" id="WP_079494423.1">
    <property type="nucleotide sequence ID" value="NZ_FUZT01000012.1"/>
</dbReference>
<keyword evidence="6" id="KW-0411">Iron-sulfur</keyword>
<protein>
    <recommendedName>
        <fullName evidence="2">Ferredoxin</fullName>
    </recommendedName>
</protein>
<dbReference type="GO" id="GO:0046872">
    <property type="term" value="F:metal ion binding"/>
    <property type="evidence" value="ECO:0007669"/>
    <property type="project" value="UniProtKB-KW"/>
</dbReference>
<dbReference type="SUPFAM" id="SSF46548">
    <property type="entry name" value="alpha-helical ferredoxin"/>
    <property type="match status" value="1"/>
</dbReference>
<dbReference type="InterPro" id="IPR017900">
    <property type="entry name" value="4Fe4S_Fe_S_CS"/>
</dbReference>
<evidence type="ECO:0000256" key="3">
    <source>
        <dbReference type="ARBA" id="ARBA00022485"/>
    </source>
</evidence>
<evidence type="ECO:0000256" key="1">
    <source>
        <dbReference type="ARBA" id="ARBA00003532"/>
    </source>
</evidence>
<feature type="domain" description="2Fe-2S ferredoxin-type" evidence="7">
    <location>
        <begin position="1"/>
        <end position="79"/>
    </location>
</feature>
<dbReference type="PANTHER" id="PTHR24960:SF84">
    <property type="entry name" value="HYDROGENASE SUBUNIT"/>
    <property type="match status" value="1"/>
</dbReference>
<dbReference type="Pfam" id="PF14697">
    <property type="entry name" value="Fer4_21"/>
    <property type="match status" value="1"/>
</dbReference>
<name>A0A1T5MAF4_9FIRM</name>
<organism evidence="9 10">
    <name type="scientific">Maledivibacter halophilus</name>
    <dbReference type="NCBI Taxonomy" id="36842"/>
    <lineage>
        <taxon>Bacteria</taxon>
        <taxon>Bacillati</taxon>
        <taxon>Bacillota</taxon>
        <taxon>Clostridia</taxon>
        <taxon>Peptostreptococcales</taxon>
        <taxon>Caminicellaceae</taxon>
        <taxon>Maledivibacter</taxon>
    </lineage>
</organism>
<keyword evidence="10" id="KW-1185">Reference proteome</keyword>
<proteinExistence type="predicted"/>
<evidence type="ECO:0000313" key="9">
    <source>
        <dbReference type="EMBL" id="SKC84818.1"/>
    </source>
</evidence>
<keyword evidence="3" id="KW-0004">4Fe-4S</keyword>
<reference evidence="9 10" key="1">
    <citation type="submission" date="2017-02" db="EMBL/GenBank/DDBJ databases">
        <authorList>
            <person name="Peterson S.W."/>
        </authorList>
    </citation>
    <scope>NUCLEOTIDE SEQUENCE [LARGE SCALE GENOMIC DNA]</scope>
    <source>
        <strain evidence="9 10">M1</strain>
    </source>
</reference>
<evidence type="ECO:0000256" key="5">
    <source>
        <dbReference type="ARBA" id="ARBA00023004"/>
    </source>
</evidence>
<keyword evidence="4" id="KW-0479">Metal-binding</keyword>
<dbReference type="PANTHER" id="PTHR24960">
    <property type="entry name" value="PHOTOSYSTEM I IRON-SULFUR CENTER-RELATED"/>
    <property type="match status" value="1"/>
</dbReference>
<evidence type="ECO:0000259" key="7">
    <source>
        <dbReference type="PROSITE" id="PS51085"/>
    </source>
</evidence>
<dbReference type="PROSITE" id="PS00198">
    <property type="entry name" value="4FE4S_FER_1"/>
    <property type="match status" value="1"/>
</dbReference>